<accession>A0ABQ7K7Y6</accession>
<feature type="compositionally biased region" description="Basic and acidic residues" evidence="5">
    <location>
        <begin position="54"/>
        <end position="64"/>
    </location>
</feature>
<evidence type="ECO:0000313" key="6">
    <source>
        <dbReference type="EMBL" id="KAG0292523.1"/>
    </source>
</evidence>
<dbReference type="InterPro" id="IPR011042">
    <property type="entry name" value="6-blade_b-propeller_TolB-like"/>
</dbReference>
<dbReference type="Proteomes" id="UP001194696">
    <property type="component" value="Unassembled WGS sequence"/>
</dbReference>
<gene>
    <name evidence="6" type="primary">PON2</name>
    <name evidence="6" type="ORF">BGZ96_004058</name>
</gene>
<organism evidence="6 7">
    <name type="scientific">Linnemannia gamsii</name>
    <dbReference type="NCBI Taxonomy" id="64522"/>
    <lineage>
        <taxon>Eukaryota</taxon>
        <taxon>Fungi</taxon>
        <taxon>Fungi incertae sedis</taxon>
        <taxon>Mucoromycota</taxon>
        <taxon>Mortierellomycotina</taxon>
        <taxon>Mortierellomycetes</taxon>
        <taxon>Mortierellales</taxon>
        <taxon>Mortierellaceae</taxon>
        <taxon>Linnemannia</taxon>
    </lineage>
</organism>
<proteinExistence type="inferred from homology"/>
<evidence type="ECO:0000256" key="4">
    <source>
        <dbReference type="ARBA" id="ARBA00023180"/>
    </source>
</evidence>
<comment type="caution">
    <text evidence="6">The sequence shown here is derived from an EMBL/GenBank/DDBJ whole genome shotgun (WGS) entry which is preliminary data.</text>
</comment>
<evidence type="ECO:0000256" key="3">
    <source>
        <dbReference type="ARBA" id="ARBA00023157"/>
    </source>
</evidence>
<dbReference type="Gene3D" id="2.120.10.30">
    <property type="entry name" value="TolB, C-terminal domain"/>
    <property type="match status" value="1"/>
</dbReference>
<keyword evidence="3" id="KW-1015">Disulfide bond</keyword>
<dbReference type="Pfam" id="PF01731">
    <property type="entry name" value="Arylesterase"/>
    <property type="match status" value="1"/>
</dbReference>
<feature type="compositionally biased region" description="Low complexity" evidence="5">
    <location>
        <begin position="32"/>
        <end position="53"/>
    </location>
</feature>
<reference evidence="6 7" key="1">
    <citation type="journal article" date="2020" name="Fungal Divers.">
        <title>Resolving the Mortierellaceae phylogeny through synthesis of multi-gene phylogenetics and phylogenomics.</title>
        <authorList>
            <person name="Vandepol N."/>
            <person name="Liber J."/>
            <person name="Desiro A."/>
            <person name="Na H."/>
            <person name="Kennedy M."/>
            <person name="Barry K."/>
            <person name="Grigoriev I.V."/>
            <person name="Miller A.N."/>
            <person name="O'Donnell K."/>
            <person name="Stajich J.E."/>
            <person name="Bonito G."/>
        </authorList>
    </citation>
    <scope>NUCLEOTIDE SEQUENCE [LARGE SCALE GENOMIC DNA]</scope>
    <source>
        <strain evidence="6 7">AD045</strain>
    </source>
</reference>
<feature type="region of interest" description="Disordered" evidence="5">
    <location>
        <begin position="1"/>
        <end position="82"/>
    </location>
</feature>
<dbReference type="SUPFAM" id="SSF63829">
    <property type="entry name" value="Calcium-dependent phosphotriesterase"/>
    <property type="match status" value="1"/>
</dbReference>
<comment type="similarity">
    <text evidence="1">Belongs to the paraoxonase family.</text>
</comment>
<dbReference type="PANTHER" id="PTHR11799">
    <property type="entry name" value="PARAOXONASE"/>
    <property type="match status" value="1"/>
</dbReference>
<dbReference type="InterPro" id="IPR051288">
    <property type="entry name" value="Serum_paraoxonase/arylesterase"/>
</dbReference>
<dbReference type="EMBL" id="JAAAIM010000194">
    <property type="protein sequence ID" value="KAG0292523.1"/>
    <property type="molecule type" value="Genomic_DNA"/>
</dbReference>
<evidence type="ECO:0000256" key="5">
    <source>
        <dbReference type="SAM" id="MobiDB-lite"/>
    </source>
</evidence>
<dbReference type="InterPro" id="IPR002640">
    <property type="entry name" value="Arylesterase"/>
</dbReference>
<feature type="compositionally biased region" description="Polar residues" evidence="5">
    <location>
        <begin position="7"/>
        <end position="17"/>
    </location>
</feature>
<protein>
    <submittedName>
        <fullName evidence="6">Serum paraoxonase/arylesterase 2</fullName>
    </submittedName>
</protein>
<evidence type="ECO:0000256" key="2">
    <source>
        <dbReference type="ARBA" id="ARBA00022801"/>
    </source>
</evidence>
<name>A0ABQ7K7Y6_9FUNG</name>
<keyword evidence="2" id="KW-0378">Hydrolase</keyword>
<evidence type="ECO:0000256" key="1">
    <source>
        <dbReference type="ARBA" id="ARBA00008595"/>
    </source>
</evidence>
<sequence length="484" mass="54353">MAESDEQQQNQQPTTTLRNRRTTVEDGESESDVATTTATSVSSAKLSSPSSSSSKKDPEDDKKNKATAAQIHKRVAQQQGKRNSQVRNLVISLIVASIGVLLKSAFEKFILTGREISIEQTVGLQGNCFKTAYIPGPADIEISDHDQLAFVSSDDYSWRKESRFFHRPSTKTAENGAIYTLALNHRNGSPKELKLQSFTSDDFHPAGMSLYHFQDEKTHERRTRLFVINHSHKGDVVEIFDYSSDASTLTLVKSVNSDLFVTPKDIVAIDQDRFYLTNHHAMSNKYGRVVEDVTGTAMGTVVYYNGEKTHKVLQSLNNPYGIAGSPDGKQIYVSSFMDRVVHVYNTTEDITQGQLEHDVDIWVGNHVDNLSVDRHTGDIYVASHPSYSTYLRHKLGYEPQSPSHVVKIEKLAPENYIPQESSMDNYYFFPKPELPSLKWEVKDLFYSNGEDISASTVAAYWNNDLILGSSSSHHLLRCSLRLDQ</sequence>
<keyword evidence="4" id="KW-0325">Glycoprotein</keyword>
<dbReference type="PANTHER" id="PTHR11799:SF12">
    <property type="entry name" value="PARAOXONASE-RELATED"/>
    <property type="match status" value="1"/>
</dbReference>
<dbReference type="PRINTS" id="PR01785">
    <property type="entry name" value="PARAOXONASE"/>
</dbReference>
<evidence type="ECO:0000313" key="7">
    <source>
        <dbReference type="Proteomes" id="UP001194696"/>
    </source>
</evidence>
<keyword evidence="7" id="KW-1185">Reference proteome</keyword>